<feature type="domain" description="Glutamate synthase" evidence="2">
    <location>
        <begin position="225"/>
        <end position="397"/>
    </location>
</feature>
<organism evidence="3">
    <name type="scientific">Caldiarchaeum subterraneum</name>
    <dbReference type="NCBI Taxonomy" id="311458"/>
    <lineage>
        <taxon>Archaea</taxon>
        <taxon>Nitrososphaerota</taxon>
        <taxon>Candidatus Caldarchaeales</taxon>
        <taxon>Candidatus Caldarchaeaceae</taxon>
        <taxon>Candidatus Caldarchaeum</taxon>
    </lineage>
</organism>
<dbReference type="Pfam" id="PF01645">
    <property type="entry name" value="Glu_synthase"/>
    <property type="match status" value="1"/>
</dbReference>
<dbReference type="GO" id="GO:0010181">
    <property type="term" value="F:FMN binding"/>
    <property type="evidence" value="ECO:0007669"/>
    <property type="project" value="InterPro"/>
</dbReference>
<dbReference type="SUPFAM" id="SSF51395">
    <property type="entry name" value="FMN-linked oxidoreductases"/>
    <property type="match status" value="1"/>
</dbReference>
<dbReference type="GO" id="GO:0006537">
    <property type="term" value="P:glutamate biosynthetic process"/>
    <property type="evidence" value="ECO:0007669"/>
    <property type="project" value="InterPro"/>
</dbReference>
<dbReference type="EMBL" id="DRXG01000114">
    <property type="protein sequence ID" value="HHN52705.1"/>
    <property type="molecule type" value="Genomic_DNA"/>
</dbReference>
<evidence type="ECO:0000313" key="3">
    <source>
        <dbReference type="EMBL" id="HGN89622.1"/>
    </source>
</evidence>
<gene>
    <name evidence="4" type="ORF">ENM30_05275</name>
    <name evidence="3" type="ORF">ENT82_00620</name>
</gene>
<reference evidence="3" key="1">
    <citation type="journal article" date="2020" name="mSystems">
        <title>Genome- and Community-Level Interaction Insights into Carbon Utilization and Element Cycling Functions of Hydrothermarchaeota in Hydrothermal Sediment.</title>
        <authorList>
            <person name="Zhou Z."/>
            <person name="Liu Y."/>
            <person name="Xu W."/>
            <person name="Pan J."/>
            <person name="Luo Z.H."/>
            <person name="Li M."/>
        </authorList>
    </citation>
    <scope>NUCLEOTIDE SEQUENCE [LARGE SCALE GENOMIC DNA]</scope>
    <source>
        <strain evidence="4">SpSt-1073</strain>
        <strain evidence="3">SpSt-613</strain>
    </source>
</reference>
<accession>A0A7C4E0Y6</accession>
<dbReference type="EMBL" id="DTAD01000009">
    <property type="protein sequence ID" value="HGN89622.1"/>
    <property type="molecule type" value="Genomic_DNA"/>
</dbReference>
<dbReference type="GO" id="GO:0004452">
    <property type="term" value="F:isopentenyl-diphosphate delta-isomerase activity"/>
    <property type="evidence" value="ECO:0007669"/>
    <property type="project" value="InterPro"/>
</dbReference>
<proteinExistence type="inferred from homology"/>
<evidence type="ECO:0000313" key="4">
    <source>
        <dbReference type="EMBL" id="HHN52705.1"/>
    </source>
</evidence>
<dbReference type="InterPro" id="IPR011179">
    <property type="entry name" value="IPdP_isomerase"/>
</dbReference>
<sequence>MLPLKVSNLINILTKLARKPGAARSLFQQYPIAELVEKAEKGRQSVFPLSELDEFGKALLGAPIYTRHITRYDTLEKILIVPPLYTPLRLRKMEELMREPLFTDVDTSCKFGGFNSSLPVAVASMGSTPVYNKVSLDVAKASAEAGIPMGVGENVATVWGYSERVKPSQPCFKERVMTYLENLGDNGKGGVFIQQNVEDAYDELWNRVYSDPDITPYIDKGLVGFEIKLGQGAKPGLGGETFVERSLAIKLADKYVFDADPRTVQKELYERHSAPGTYTPEILRSMIRIMRNNYPRARIWVKMGPYRDLEDVARLCSEEKVDAFWIDGKEGGTGLSPVTALKDLGLPLLAVLGKIMKLSRETTIDYVASGRLVDGADVVKVLCFGARAAGLGRPFVVTAYAAGAEGVKKYLETIKMEVQLLTSAVGKYSVESLGPEDIRATGRDVAEALGIKSIYD</sequence>
<comment type="caution">
    <text evidence="3">The sequence shown here is derived from an EMBL/GenBank/DDBJ whole genome shotgun (WGS) entry which is preliminary data.</text>
</comment>
<protein>
    <submittedName>
        <fullName evidence="3">Glutamate synthase</fullName>
    </submittedName>
</protein>
<dbReference type="Gene3D" id="3.20.20.70">
    <property type="entry name" value="Aldolase class I"/>
    <property type="match status" value="1"/>
</dbReference>
<evidence type="ECO:0000256" key="1">
    <source>
        <dbReference type="ARBA" id="ARBA00009716"/>
    </source>
</evidence>
<dbReference type="GO" id="GO:0008299">
    <property type="term" value="P:isoprenoid biosynthetic process"/>
    <property type="evidence" value="ECO:0007669"/>
    <property type="project" value="InterPro"/>
</dbReference>
<evidence type="ECO:0000259" key="2">
    <source>
        <dbReference type="Pfam" id="PF01645"/>
    </source>
</evidence>
<comment type="similarity">
    <text evidence="1">Belongs to the glutamate synthase family.</text>
</comment>
<dbReference type="PANTHER" id="PTHR43665">
    <property type="entry name" value="ISOPENTENYL-DIPHOSPHATE DELTA-ISOMERASE"/>
    <property type="match status" value="1"/>
</dbReference>
<name>A0A7C4E0Y6_CALS0</name>
<dbReference type="InterPro" id="IPR002932">
    <property type="entry name" value="Glu_synthdom"/>
</dbReference>
<dbReference type="PANTHER" id="PTHR43665:SF1">
    <property type="entry name" value="ISOPENTENYL-DIPHOSPHATE DELTA-ISOMERASE"/>
    <property type="match status" value="1"/>
</dbReference>
<dbReference type="InterPro" id="IPR013785">
    <property type="entry name" value="Aldolase_TIM"/>
</dbReference>
<dbReference type="GO" id="GO:0015930">
    <property type="term" value="F:glutamate synthase activity"/>
    <property type="evidence" value="ECO:0007669"/>
    <property type="project" value="InterPro"/>
</dbReference>
<dbReference type="AlphaFoldDB" id="A0A7C4E0Y6"/>